<dbReference type="AlphaFoldDB" id="A0A1G6L307"/>
<dbReference type="Pfam" id="PF17963">
    <property type="entry name" value="Big_9"/>
    <property type="match status" value="2"/>
</dbReference>
<dbReference type="EMBL" id="FMYP01000028">
    <property type="protein sequence ID" value="SDC37574.1"/>
    <property type="molecule type" value="Genomic_DNA"/>
</dbReference>
<dbReference type="Gene3D" id="2.60.40.3440">
    <property type="match status" value="2"/>
</dbReference>
<sequence length="360" mass="37734">GVTTTDILPSGYTYVSNDLGASYVPVTGIWTIGNLANGATASLNITATVLATGSYANTATVTSTTMDPTPGNNTDINTPVPNHIPIAFDDSQTTFIETPVTIPVLGNDTGLEDGGLAVTITVNPTNGTFVVNGDNTVTYTPNAGFTGTDTFIYQVCDADGDCATATVTITVNPTAINHLPVAVNDTTSTKQDTPVTIPVLGNDSGLEDGGLMVTITVNPTNGTFVVNGDNTVTYTPNAGFTGIDIFTYQVCDANGDCTTATVTITVIGTVIVPEGFSPNGDGVNDNFVIPGLDNFDKLSVEIFNRWGNVVYKEEHYKNDWDGKANVGFTIGSDLPVGTYFFLVTIHDNGKKITGYVYITR</sequence>
<organism evidence="2 3">
    <name type="scientific">Williamwhitmania taraxaci</name>
    <dbReference type="NCBI Taxonomy" id="1640674"/>
    <lineage>
        <taxon>Bacteria</taxon>
        <taxon>Pseudomonadati</taxon>
        <taxon>Bacteroidota</taxon>
        <taxon>Bacteroidia</taxon>
        <taxon>Bacteroidales</taxon>
        <taxon>Williamwhitmaniaceae</taxon>
        <taxon>Williamwhitmania</taxon>
    </lineage>
</organism>
<dbReference type="RefSeq" id="WP_092438082.1">
    <property type="nucleotide sequence ID" value="NZ_FMYP01000028.1"/>
</dbReference>
<feature type="non-terminal residue" evidence="2">
    <location>
        <position position="1"/>
    </location>
</feature>
<accession>A0A1G6L307</accession>
<evidence type="ECO:0000313" key="3">
    <source>
        <dbReference type="Proteomes" id="UP000199452"/>
    </source>
</evidence>
<dbReference type="Proteomes" id="UP000199452">
    <property type="component" value="Unassembled WGS sequence"/>
</dbReference>
<keyword evidence="3" id="KW-1185">Reference proteome</keyword>
<dbReference type="STRING" id="1640674.SAMN05216323_102840"/>
<dbReference type="PANTHER" id="PTHR34720:SF9">
    <property type="entry name" value="BLR4714 PROTEIN"/>
    <property type="match status" value="1"/>
</dbReference>
<dbReference type="NCBIfam" id="TIGR04131">
    <property type="entry name" value="Bac_Flav_CTERM"/>
    <property type="match status" value="1"/>
</dbReference>
<feature type="domain" description="DUF11" evidence="1">
    <location>
        <begin position="1"/>
        <end position="75"/>
    </location>
</feature>
<dbReference type="InterPro" id="IPR026341">
    <property type="entry name" value="T9SS_type_B"/>
</dbReference>
<proteinExistence type="predicted"/>
<dbReference type="Pfam" id="PF13585">
    <property type="entry name" value="CHU_C"/>
    <property type="match status" value="1"/>
</dbReference>
<reference evidence="2 3" key="1">
    <citation type="submission" date="2016-09" db="EMBL/GenBank/DDBJ databases">
        <authorList>
            <person name="Capua I."/>
            <person name="De Benedictis P."/>
            <person name="Joannis T."/>
            <person name="Lombin L.H."/>
            <person name="Cattoli G."/>
        </authorList>
    </citation>
    <scope>NUCLEOTIDE SEQUENCE [LARGE SCALE GENOMIC DNA]</scope>
    <source>
        <strain evidence="2 3">A7P-90m</strain>
    </source>
</reference>
<evidence type="ECO:0000313" key="2">
    <source>
        <dbReference type="EMBL" id="SDC37574.1"/>
    </source>
</evidence>
<protein>
    <submittedName>
        <fullName evidence="2">Gliding motility-associated C-terminal domain-containing protein</fullName>
    </submittedName>
</protein>
<dbReference type="InterPro" id="IPR001434">
    <property type="entry name" value="OmcB-like_DUF11"/>
</dbReference>
<dbReference type="OrthoDB" id="1117451at2"/>
<evidence type="ECO:0000259" key="1">
    <source>
        <dbReference type="Pfam" id="PF01345"/>
    </source>
</evidence>
<gene>
    <name evidence="2" type="ORF">SAMN05216323_102840</name>
</gene>
<dbReference type="Pfam" id="PF01345">
    <property type="entry name" value="DUF11"/>
    <property type="match status" value="1"/>
</dbReference>
<dbReference type="NCBIfam" id="NF012211">
    <property type="entry name" value="tand_rpt_95"/>
    <property type="match status" value="2"/>
</dbReference>
<dbReference type="PANTHER" id="PTHR34720">
    <property type="entry name" value="MICROCYSTIN DEPENDENT PROTEIN"/>
    <property type="match status" value="1"/>
</dbReference>
<name>A0A1G6L307_9BACT</name>